<evidence type="ECO:0000256" key="3">
    <source>
        <dbReference type="ARBA" id="ARBA00022475"/>
    </source>
</evidence>
<evidence type="ECO:0000256" key="6">
    <source>
        <dbReference type="ARBA" id="ARBA00023136"/>
    </source>
</evidence>
<comment type="similarity">
    <text evidence="2">Belongs to the DoxX family.</text>
</comment>
<evidence type="ECO:0000313" key="8">
    <source>
        <dbReference type="EMBL" id="WNG51289.1"/>
    </source>
</evidence>
<accession>A0ABY9X7B4</accession>
<dbReference type="PANTHER" id="PTHR33452">
    <property type="entry name" value="OXIDOREDUCTASE CATD-RELATED"/>
    <property type="match status" value="1"/>
</dbReference>
<proteinExistence type="inferred from homology"/>
<dbReference type="PANTHER" id="PTHR33452:SF1">
    <property type="entry name" value="INNER MEMBRANE PROTEIN YPHA-RELATED"/>
    <property type="match status" value="1"/>
</dbReference>
<evidence type="ECO:0000256" key="2">
    <source>
        <dbReference type="ARBA" id="ARBA00006679"/>
    </source>
</evidence>
<dbReference type="Proteomes" id="UP001611383">
    <property type="component" value="Chromosome"/>
</dbReference>
<keyword evidence="3" id="KW-1003">Cell membrane</keyword>
<feature type="transmembrane region" description="Helical" evidence="7">
    <location>
        <begin position="46"/>
        <end position="65"/>
    </location>
</feature>
<keyword evidence="4 7" id="KW-0812">Transmembrane</keyword>
<protein>
    <submittedName>
        <fullName evidence="8">DoxX family protein</fullName>
    </submittedName>
</protein>
<gene>
    <name evidence="8" type="ORF">F0U60_49545</name>
</gene>
<comment type="subcellular location">
    <subcellularLocation>
        <location evidence="1">Cell membrane</location>
        <topology evidence="1">Multi-pass membrane protein</topology>
    </subcellularLocation>
</comment>
<name>A0ABY9X7B4_9BACT</name>
<evidence type="ECO:0000256" key="4">
    <source>
        <dbReference type="ARBA" id="ARBA00022692"/>
    </source>
</evidence>
<dbReference type="Pfam" id="PF07681">
    <property type="entry name" value="DoxX"/>
    <property type="match status" value="1"/>
</dbReference>
<dbReference type="InterPro" id="IPR032808">
    <property type="entry name" value="DoxX"/>
</dbReference>
<evidence type="ECO:0000256" key="7">
    <source>
        <dbReference type="SAM" id="Phobius"/>
    </source>
</evidence>
<evidence type="ECO:0000256" key="1">
    <source>
        <dbReference type="ARBA" id="ARBA00004651"/>
    </source>
</evidence>
<evidence type="ECO:0000313" key="9">
    <source>
        <dbReference type="Proteomes" id="UP001611383"/>
    </source>
</evidence>
<reference evidence="8 9" key="1">
    <citation type="submission" date="2019-08" db="EMBL/GenBank/DDBJ databases">
        <title>Archangium and Cystobacter genomes.</title>
        <authorList>
            <person name="Chen I.-C.K."/>
            <person name="Wielgoss S."/>
        </authorList>
    </citation>
    <scope>NUCLEOTIDE SEQUENCE [LARGE SCALE GENOMIC DNA]</scope>
    <source>
        <strain evidence="8 9">Cbm 6</strain>
    </source>
</reference>
<sequence length="150" mass="16229">MGALALLGRLLFSTIFIFSGINHLANGEAMMGYVRSAGLPFPALAIYGSGVVLLVGGVCILFGVFARIAAVAIAVFLVAAALTMHRFWGLPPQEAAMQMTHFWKNISMAGGALLLVYFGPGPFSVRERSRVLQERRARHLPPILRPRPQP</sequence>
<dbReference type="InterPro" id="IPR051907">
    <property type="entry name" value="DoxX-like_oxidoreductase"/>
</dbReference>
<dbReference type="EMBL" id="CP043494">
    <property type="protein sequence ID" value="WNG51289.1"/>
    <property type="molecule type" value="Genomic_DNA"/>
</dbReference>
<keyword evidence="6 7" id="KW-0472">Membrane</keyword>
<organism evidence="8 9">
    <name type="scientific">Archangium minus</name>
    <dbReference type="NCBI Taxonomy" id="83450"/>
    <lineage>
        <taxon>Bacteria</taxon>
        <taxon>Pseudomonadati</taxon>
        <taxon>Myxococcota</taxon>
        <taxon>Myxococcia</taxon>
        <taxon>Myxococcales</taxon>
        <taxon>Cystobacterineae</taxon>
        <taxon>Archangiaceae</taxon>
        <taxon>Archangium</taxon>
    </lineage>
</organism>
<feature type="transmembrane region" description="Helical" evidence="7">
    <location>
        <begin position="70"/>
        <end position="88"/>
    </location>
</feature>
<evidence type="ECO:0000256" key="5">
    <source>
        <dbReference type="ARBA" id="ARBA00022989"/>
    </source>
</evidence>
<keyword evidence="9" id="KW-1185">Reference proteome</keyword>
<dbReference type="RefSeq" id="WP_395811385.1">
    <property type="nucleotide sequence ID" value="NZ_CP043494.1"/>
</dbReference>
<feature type="transmembrane region" description="Helical" evidence="7">
    <location>
        <begin position="108"/>
        <end position="125"/>
    </location>
</feature>
<keyword evidence="5 7" id="KW-1133">Transmembrane helix</keyword>